<evidence type="ECO:0000259" key="2">
    <source>
        <dbReference type="PROSITE" id="PS50011"/>
    </source>
</evidence>
<dbReference type="PROSITE" id="PS50011">
    <property type="entry name" value="PROTEIN_KINASE_DOM"/>
    <property type="match status" value="1"/>
</dbReference>
<feature type="compositionally biased region" description="Gly residues" evidence="1">
    <location>
        <begin position="528"/>
        <end position="537"/>
    </location>
</feature>
<keyword evidence="4" id="KW-1185">Reference proteome</keyword>
<name>A0AAN6WX91_9PEZI</name>
<comment type="caution">
    <text evidence="3">The sequence shown here is derived from an EMBL/GenBank/DDBJ whole genome shotgun (WGS) entry which is preliminary data.</text>
</comment>
<dbReference type="Proteomes" id="UP001302126">
    <property type="component" value="Unassembled WGS sequence"/>
</dbReference>
<dbReference type="GO" id="GO:0005524">
    <property type="term" value="F:ATP binding"/>
    <property type="evidence" value="ECO:0007669"/>
    <property type="project" value="InterPro"/>
</dbReference>
<dbReference type="SUPFAM" id="SSF56112">
    <property type="entry name" value="Protein kinase-like (PK-like)"/>
    <property type="match status" value="1"/>
</dbReference>
<dbReference type="GO" id="GO:0004672">
    <property type="term" value="F:protein kinase activity"/>
    <property type="evidence" value="ECO:0007669"/>
    <property type="project" value="InterPro"/>
</dbReference>
<dbReference type="EMBL" id="MU864376">
    <property type="protein sequence ID" value="KAK4189343.1"/>
    <property type="molecule type" value="Genomic_DNA"/>
</dbReference>
<reference evidence="3" key="1">
    <citation type="journal article" date="2023" name="Mol. Phylogenet. Evol.">
        <title>Genome-scale phylogeny and comparative genomics of the fungal order Sordariales.</title>
        <authorList>
            <person name="Hensen N."/>
            <person name="Bonometti L."/>
            <person name="Westerberg I."/>
            <person name="Brannstrom I.O."/>
            <person name="Guillou S."/>
            <person name="Cros-Aarteil S."/>
            <person name="Calhoun S."/>
            <person name="Haridas S."/>
            <person name="Kuo A."/>
            <person name="Mondo S."/>
            <person name="Pangilinan J."/>
            <person name="Riley R."/>
            <person name="LaButti K."/>
            <person name="Andreopoulos B."/>
            <person name="Lipzen A."/>
            <person name="Chen C."/>
            <person name="Yan M."/>
            <person name="Daum C."/>
            <person name="Ng V."/>
            <person name="Clum A."/>
            <person name="Steindorff A."/>
            <person name="Ohm R.A."/>
            <person name="Martin F."/>
            <person name="Silar P."/>
            <person name="Natvig D.O."/>
            <person name="Lalanne C."/>
            <person name="Gautier V."/>
            <person name="Ament-Velasquez S.L."/>
            <person name="Kruys A."/>
            <person name="Hutchinson M.I."/>
            <person name="Powell A.J."/>
            <person name="Barry K."/>
            <person name="Miller A.N."/>
            <person name="Grigoriev I.V."/>
            <person name="Debuchy R."/>
            <person name="Gladieux P."/>
            <person name="Hiltunen Thoren M."/>
            <person name="Johannesson H."/>
        </authorList>
    </citation>
    <scope>NUCLEOTIDE SEQUENCE</scope>
    <source>
        <strain evidence="3">PSN309</strain>
    </source>
</reference>
<dbReference type="Gene3D" id="1.10.510.10">
    <property type="entry name" value="Transferase(Phosphotransferase) domain 1"/>
    <property type="match status" value="1"/>
</dbReference>
<evidence type="ECO:0000313" key="4">
    <source>
        <dbReference type="Proteomes" id="UP001302126"/>
    </source>
</evidence>
<organism evidence="3 4">
    <name type="scientific">Podospora australis</name>
    <dbReference type="NCBI Taxonomy" id="1536484"/>
    <lineage>
        <taxon>Eukaryota</taxon>
        <taxon>Fungi</taxon>
        <taxon>Dikarya</taxon>
        <taxon>Ascomycota</taxon>
        <taxon>Pezizomycotina</taxon>
        <taxon>Sordariomycetes</taxon>
        <taxon>Sordariomycetidae</taxon>
        <taxon>Sordariales</taxon>
        <taxon>Podosporaceae</taxon>
        <taxon>Podospora</taxon>
    </lineage>
</organism>
<dbReference type="AlphaFoldDB" id="A0AAN6WX91"/>
<gene>
    <name evidence="3" type="ORF">QBC35DRAFT_546156</name>
</gene>
<evidence type="ECO:0000256" key="1">
    <source>
        <dbReference type="SAM" id="MobiDB-lite"/>
    </source>
</evidence>
<dbReference type="InterPro" id="IPR011009">
    <property type="entry name" value="Kinase-like_dom_sf"/>
</dbReference>
<accession>A0AAN6WX91</accession>
<feature type="compositionally biased region" description="Low complexity" evidence="1">
    <location>
        <begin position="502"/>
        <end position="514"/>
    </location>
</feature>
<proteinExistence type="predicted"/>
<feature type="domain" description="Protein kinase" evidence="2">
    <location>
        <begin position="20"/>
        <end position="390"/>
    </location>
</feature>
<feature type="region of interest" description="Disordered" evidence="1">
    <location>
        <begin position="488"/>
        <end position="545"/>
    </location>
</feature>
<feature type="compositionally biased region" description="Pro residues" evidence="1">
    <location>
        <begin position="515"/>
        <end position="526"/>
    </location>
</feature>
<dbReference type="InterPro" id="IPR000719">
    <property type="entry name" value="Prot_kinase_dom"/>
</dbReference>
<evidence type="ECO:0000313" key="3">
    <source>
        <dbReference type="EMBL" id="KAK4189343.1"/>
    </source>
</evidence>
<reference evidence="3" key="2">
    <citation type="submission" date="2023-05" db="EMBL/GenBank/DDBJ databases">
        <authorList>
            <consortium name="Lawrence Berkeley National Laboratory"/>
            <person name="Steindorff A."/>
            <person name="Hensen N."/>
            <person name="Bonometti L."/>
            <person name="Westerberg I."/>
            <person name="Brannstrom I.O."/>
            <person name="Guillou S."/>
            <person name="Cros-Aarteil S."/>
            <person name="Calhoun S."/>
            <person name="Haridas S."/>
            <person name="Kuo A."/>
            <person name="Mondo S."/>
            <person name="Pangilinan J."/>
            <person name="Riley R."/>
            <person name="Labutti K."/>
            <person name="Andreopoulos B."/>
            <person name="Lipzen A."/>
            <person name="Chen C."/>
            <person name="Yanf M."/>
            <person name="Daum C."/>
            <person name="Ng V."/>
            <person name="Clum A."/>
            <person name="Ohm R."/>
            <person name="Martin F."/>
            <person name="Silar P."/>
            <person name="Natvig D."/>
            <person name="Lalanne C."/>
            <person name="Gautier V."/>
            <person name="Ament-Velasquez S.L."/>
            <person name="Kruys A."/>
            <person name="Hutchinson M.I."/>
            <person name="Powell A.J."/>
            <person name="Barry K."/>
            <person name="Miller A.N."/>
            <person name="Grigoriev I.V."/>
            <person name="Debuchy R."/>
            <person name="Gladieux P."/>
            <person name="Thoren M.H."/>
            <person name="Johannesson H."/>
        </authorList>
    </citation>
    <scope>NUCLEOTIDE SEQUENCE</scope>
    <source>
        <strain evidence="3">PSN309</strain>
    </source>
</reference>
<protein>
    <recommendedName>
        <fullName evidence="2">Protein kinase domain-containing protein</fullName>
    </recommendedName>
</protein>
<sequence length="610" mass="66985">MVLLTQASNAIARDLTNSSYVLYKTLGNGRFLVRRKEDGAIFIGHPFASYYQISSPVTALVDRGAGHAAANVLNHENLVSIHAELLSFLPRDTAQRKIKARVPTRLLLQDYCDLGNLRTLLDEPPVSPNRNYFLPESLCWHVTICLLRALQWLHEGKRDHRLVTADPANPKRCLRVREVTQPEPDWLPIFHRNIRPENVGFTSPRGIETYGQVKLRDLSSCSVVNGVGELDKDRPSVASDRPLDIPAGELRQRYLKYVQSNAGFAEEDWQWWHVPRAERVYSIGDELAAVGDILFTMMRHNPTPPLEECTVLCGGVCRHVYSSEMETDHPACTHGCFQDVDVDTEFNFTGKGYSQALKDIAVALIKQVRNLKSEPASYFLTKALDGYEFWVKTSEDGIFYRDEYDDAWFRRQNVVRLQTLIGSELNTRGSHVPANLLAGDIELSYPVWDDSILHPREHQPANTASGPPVRLPSPFFGIHTEVADDKLVDPFTPNDFRQTARTPTPSGSESLSESPSPPPTPKPSSPKPGGGGGGVGAGPTPHTTPIRPLVVDQIVVTPVPVIVTVPPTPDPTSSITPVAGGGQTPGGINATAIPINLPVSTTRPPGVGGG</sequence>